<dbReference type="PROSITE" id="PS51525">
    <property type="entry name" value="NET"/>
    <property type="match status" value="1"/>
</dbReference>
<comment type="caution">
    <text evidence="6">The sequence shown here is derived from an EMBL/GenBank/DDBJ whole genome shotgun (WGS) entry which is preliminary data.</text>
</comment>
<dbReference type="SUPFAM" id="SSF47370">
    <property type="entry name" value="Bromodomain"/>
    <property type="match status" value="2"/>
</dbReference>
<evidence type="ECO:0000256" key="3">
    <source>
        <dbReference type="SAM" id="MobiDB-lite"/>
    </source>
</evidence>
<gene>
    <name evidence="6" type="ORF">QBC46DRAFT_25533</name>
</gene>
<dbReference type="InterPro" id="IPR050935">
    <property type="entry name" value="Bromo_chromatin_reader"/>
</dbReference>
<feature type="compositionally biased region" description="Basic and acidic residues" evidence="3">
    <location>
        <begin position="276"/>
        <end position="291"/>
    </location>
</feature>
<accession>A0AAN6S140</accession>
<proteinExistence type="predicted"/>
<name>A0AAN6S140_9PEZI</name>
<dbReference type="Gene3D" id="1.20.920.10">
    <property type="entry name" value="Bromodomain-like"/>
    <property type="match status" value="2"/>
</dbReference>
<feature type="compositionally biased region" description="Basic residues" evidence="3">
    <location>
        <begin position="760"/>
        <end position="771"/>
    </location>
</feature>
<dbReference type="GO" id="GO:0006355">
    <property type="term" value="P:regulation of DNA-templated transcription"/>
    <property type="evidence" value="ECO:0007669"/>
    <property type="project" value="TreeGrafter"/>
</dbReference>
<dbReference type="Pfam" id="PF17035">
    <property type="entry name" value="BET"/>
    <property type="match status" value="1"/>
</dbReference>
<evidence type="ECO:0000259" key="5">
    <source>
        <dbReference type="PROSITE" id="PS51525"/>
    </source>
</evidence>
<dbReference type="Proteomes" id="UP001303473">
    <property type="component" value="Unassembled WGS sequence"/>
</dbReference>
<keyword evidence="7" id="KW-1185">Reference proteome</keyword>
<dbReference type="PANTHER" id="PTHR22880:SF225">
    <property type="entry name" value="BROMODOMAIN-CONTAINING PROTEIN BET-1-RELATED"/>
    <property type="match status" value="1"/>
</dbReference>
<feature type="compositionally biased region" description="Basic and acidic residues" evidence="3">
    <location>
        <begin position="45"/>
        <end position="60"/>
    </location>
</feature>
<evidence type="ECO:0000256" key="2">
    <source>
        <dbReference type="PROSITE-ProRule" id="PRU00035"/>
    </source>
</evidence>
<dbReference type="InterPro" id="IPR001487">
    <property type="entry name" value="Bromodomain"/>
</dbReference>
<feature type="region of interest" description="Disordered" evidence="3">
    <location>
        <begin position="1"/>
        <end position="291"/>
    </location>
</feature>
<dbReference type="Gene3D" id="1.20.1270.220">
    <property type="match status" value="1"/>
</dbReference>
<dbReference type="CDD" id="cd05499">
    <property type="entry name" value="Bromo_BDF1_2_II"/>
    <property type="match status" value="1"/>
</dbReference>
<dbReference type="InterPro" id="IPR036427">
    <property type="entry name" value="Bromodomain-like_sf"/>
</dbReference>
<dbReference type="Pfam" id="PF00439">
    <property type="entry name" value="Bromodomain"/>
    <property type="match status" value="2"/>
</dbReference>
<feature type="compositionally biased region" description="Basic and acidic residues" evidence="3">
    <location>
        <begin position="513"/>
        <end position="524"/>
    </location>
</feature>
<dbReference type="PANTHER" id="PTHR22880">
    <property type="entry name" value="FALZ-RELATED BROMODOMAIN-CONTAINING PROTEINS"/>
    <property type="match status" value="1"/>
</dbReference>
<evidence type="ECO:0000313" key="7">
    <source>
        <dbReference type="Proteomes" id="UP001303473"/>
    </source>
</evidence>
<feature type="region of interest" description="Disordered" evidence="3">
    <location>
        <begin position="662"/>
        <end position="705"/>
    </location>
</feature>
<feature type="compositionally biased region" description="Acidic residues" evidence="3">
    <location>
        <begin position="680"/>
        <end position="696"/>
    </location>
</feature>
<reference evidence="7" key="1">
    <citation type="journal article" date="2023" name="Mol. Phylogenet. Evol.">
        <title>Genome-scale phylogeny and comparative genomics of the fungal order Sordariales.</title>
        <authorList>
            <person name="Hensen N."/>
            <person name="Bonometti L."/>
            <person name="Westerberg I."/>
            <person name="Brannstrom I.O."/>
            <person name="Guillou S."/>
            <person name="Cros-Aarteil S."/>
            <person name="Calhoun S."/>
            <person name="Haridas S."/>
            <person name="Kuo A."/>
            <person name="Mondo S."/>
            <person name="Pangilinan J."/>
            <person name="Riley R."/>
            <person name="LaButti K."/>
            <person name="Andreopoulos B."/>
            <person name="Lipzen A."/>
            <person name="Chen C."/>
            <person name="Yan M."/>
            <person name="Daum C."/>
            <person name="Ng V."/>
            <person name="Clum A."/>
            <person name="Steindorff A."/>
            <person name="Ohm R.A."/>
            <person name="Martin F."/>
            <person name="Silar P."/>
            <person name="Natvig D.O."/>
            <person name="Lalanne C."/>
            <person name="Gautier V."/>
            <person name="Ament-Velasquez S.L."/>
            <person name="Kruys A."/>
            <person name="Hutchinson M.I."/>
            <person name="Powell A.J."/>
            <person name="Barry K."/>
            <person name="Miller A.N."/>
            <person name="Grigoriev I.V."/>
            <person name="Debuchy R."/>
            <person name="Gladieux P."/>
            <person name="Hiltunen Thoren M."/>
            <person name="Johannesson H."/>
        </authorList>
    </citation>
    <scope>NUCLEOTIDE SEQUENCE [LARGE SCALE GENOMIC DNA]</scope>
    <source>
        <strain evidence="7">CBS 340.73</strain>
    </source>
</reference>
<dbReference type="GO" id="GO:0006338">
    <property type="term" value="P:chromatin remodeling"/>
    <property type="evidence" value="ECO:0007669"/>
    <property type="project" value="TreeGrafter"/>
</dbReference>
<keyword evidence="1 2" id="KW-0103">Bromodomain</keyword>
<feature type="region of interest" description="Disordered" evidence="3">
    <location>
        <begin position="892"/>
        <end position="982"/>
    </location>
</feature>
<feature type="region of interest" description="Disordered" evidence="3">
    <location>
        <begin position="443"/>
        <end position="533"/>
    </location>
</feature>
<dbReference type="EMBL" id="MU853878">
    <property type="protein sequence ID" value="KAK3936604.1"/>
    <property type="molecule type" value="Genomic_DNA"/>
</dbReference>
<evidence type="ECO:0000256" key="1">
    <source>
        <dbReference type="ARBA" id="ARBA00023117"/>
    </source>
</evidence>
<feature type="compositionally biased region" description="Polar residues" evidence="3">
    <location>
        <begin position="666"/>
        <end position="675"/>
    </location>
</feature>
<feature type="compositionally biased region" description="Low complexity" evidence="3">
    <location>
        <begin position="125"/>
        <end position="136"/>
    </location>
</feature>
<feature type="compositionally biased region" description="Basic residues" evidence="3">
    <location>
        <begin position="911"/>
        <end position="920"/>
    </location>
</feature>
<feature type="domain" description="Bromo" evidence="4">
    <location>
        <begin position="351"/>
        <end position="426"/>
    </location>
</feature>
<dbReference type="PRINTS" id="PR00503">
    <property type="entry name" value="BROMODOMAIN"/>
</dbReference>
<feature type="compositionally biased region" description="Basic and acidic residues" evidence="3">
    <location>
        <begin position="137"/>
        <end position="165"/>
    </location>
</feature>
<dbReference type="SMART" id="SM00297">
    <property type="entry name" value="BROMO"/>
    <property type="match status" value="2"/>
</dbReference>
<dbReference type="InterPro" id="IPR038336">
    <property type="entry name" value="NET_sf"/>
</dbReference>
<dbReference type="GO" id="GO:0005634">
    <property type="term" value="C:nucleus"/>
    <property type="evidence" value="ECO:0007669"/>
    <property type="project" value="TreeGrafter"/>
</dbReference>
<feature type="compositionally biased region" description="Acidic residues" evidence="3">
    <location>
        <begin position="970"/>
        <end position="982"/>
    </location>
</feature>
<dbReference type="CDD" id="cd04369">
    <property type="entry name" value="Bromodomain"/>
    <property type="match status" value="1"/>
</dbReference>
<dbReference type="GO" id="GO:0000785">
    <property type="term" value="C:chromatin"/>
    <property type="evidence" value="ECO:0007669"/>
    <property type="project" value="TreeGrafter"/>
</dbReference>
<evidence type="ECO:0000313" key="6">
    <source>
        <dbReference type="EMBL" id="KAK3936604.1"/>
    </source>
</evidence>
<feature type="domain" description="NET" evidence="5">
    <location>
        <begin position="806"/>
        <end position="890"/>
    </location>
</feature>
<feature type="domain" description="Bromo" evidence="4">
    <location>
        <begin position="564"/>
        <end position="636"/>
    </location>
</feature>
<dbReference type="PROSITE" id="PS50014">
    <property type="entry name" value="BROMODOMAIN_2"/>
    <property type="match status" value="2"/>
</dbReference>
<feature type="compositionally biased region" description="Low complexity" evidence="3">
    <location>
        <begin position="237"/>
        <end position="257"/>
    </location>
</feature>
<dbReference type="AlphaFoldDB" id="A0AAN6S140"/>
<feature type="compositionally biased region" description="Low complexity" evidence="3">
    <location>
        <begin position="791"/>
        <end position="809"/>
    </location>
</feature>
<feature type="compositionally biased region" description="Gly residues" evidence="3">
    <location>
        <begin position="774"/>
        <end position="783"/>
    </location>
</feature>
<feature type="compositionally biased region" description="Polar residues" evidence="3">
    <location>
        <begin position="205"/>
        <end position="216"/>
    </location>
</feature>
<organism evidence="6 7">
    <name type="scientific">Diplogelasinospora grovesii</name>
    <dbReference type="NCBI Taxonomy" id="303347"/>
    <lineage>
        <taxon>Eukaryota</taxon>
        <taxon>Fungi</taxon>
        <taxon>Dikarya</taxon>
        <taxon>Ascomycota</taxon>
        <taxon>Pezizomycotina</taxon>
        <taxon>Sordariomycetes</taxon>
        <taxon>Sordariomycetidae</taxon>
        <taxon>Sordariales</taxon>
        <taxon>Diplogelasinosporaceae</taxon>
        <taxon>Diplogelasinospora</taxon>
    </lineage>
</organism>
<evidence type="ECO:0000259" key="4">
    <source>
        <dbReference type="PROSITE" id="PS50014"/>
    </source>
</evidence>
<feature type="compositionally biased region" description="Basic and acidic residues" evidence="3">
    <location>
        <begin position="96"/>
        <end position="107"/>
    </location>
</feature>
<dbReference type="InterPro" id="IPR027353">
    <property type="entry name" value="NET_dom"/>
</dbReference>
<feature type="compositionally biased region" description="Basic and acidic residues" evidence="3">
    <location>
        <begin position="449"/>
        <end position="467"/>
    </location>
</feature>
<sequence length="982" mass="106600">MAVMTTQHSDGLLLDEKPLKMSSAVETDARNGSLKVNGHTSPGDHQPEEAESKPNGKDEEPTPQAVKVYQSKNQEAFASNKALKMEAKENGLSSDPSHKELEQDAKAGTDQGSPATDEPKDTELADAPAPARSESPASKEEDASEKQADKTETPQRPTSERDETPAKPAVDASSASALSSKDTEDVAMSDAPTQGEPSQAADPVESTQETNLSDASPVSPDDDLHVQPTSFESIAVDASQPSPTAPASADTSISDAPLSAVKVSRERDDDGEEDEPLAKRVRVEPTKDEVQVKTIPKNEDAMDLDEPSNSTTSSVYHANGQLKRLTDNSLNGNPITDWQSRQIRTVLAGVKKTKAGANFKLPVATLWPALWSDYSAKISEPTDISTMEKKLRGELPRYQNMGEFKSELNLLVQNSVIFNGDAHEVTRAARQARDTVLERMSTIYAAEPAKPEKKETVKQHPTRHAEPRPTPNPPGVAVPRRPSKGGGSSPPHKPAVESPAFAIPPNNNGMPLIRKEPSKNDSRAKRPVKPALSKDLVYEPKRKKKLAPELRFCEEVLTEIRKTKYYDVNSPFMQPVDPVALNIPSYHKVIKKPMDLQTMANKMSAGEYVNAKEFERDFDLIVKNCRTFNGEEHTIYATVLRLQNLFRKEYARKDEWMARHAPASATGLSHATTGLQLKDDSDEGEPESEGEPEPDEEQKASQARVQSLIKRLEEEEKKLKDMIMGGDISEVEIQQVIVQGLQNRIVEERAKLSAMTTAKKPTKPKPAKAKKPSGTGGGAGGGSKKAYMGTSSNAGAGAVGSKKSGAAKKVPPRRKMGALEKDVIANGIERLASLEGQQLERAIEIIKRDTGQGENDSGELELDIEVLSDDALNKLYDIVTKAFPTLRAEKEKTFVASTPPQPDPPSARSKAAQKAKKNKPMSKTEQERRIAQLNELRAQAGRQGSGSQEPMESIEGNGGGSADAAPAAYDSEDEESQSSEED</sequence>
<protein>
    <submittedName>
        <fullName evidence="6">Bromodomain-containing factor 1</fullName>
    </submittedName>
</protein>
<feature type="region of interest" description="Disordered" evidence="3">
    <location>
        <begin position="754"/>
        <end position="814"/>
    </location>
</feature>